<feature type="region of interest" description="Disordered" evidence="4">
    <location>
        <begin position="1"/>
        <end position="21"/>
    </location>
</feature>
<dbReference type="SUPFAM" id="SSF46785">
    <property type="entry name" value="Winged helix' DNA-binding domain"/>
    <property type="match status" value="1"/>
</dbReference>
<dbReference type="GO" id="GO:0003677">
    <property type="term" value="F:DNA binding"/>
    <property type="evidence" value="ECO:0007669"/>
    <property type="project" value="UniProtKB-KW"/>
</dbReference>
<feature type="domain" description="HTH marR-type" evidence="5">
    <location>
        <begin position="28"/>
        <end position="159"/>
    </location>
</feature>
<evidence type="ECO:0000256" key="1">
    <source>
        <dbReference type="ARBA" id="ARBA00023015"/>
    </source>
</evidence>
<dbReference type="InterPro" id="IPR039422">
    <property type="entry name" value="MarR/SlyA-like"/>
</dbReference>
<dbReference type="AlphaFoldDB" id="A0A0H5BFG3"/>
<dbReference type="PANTHER" id="PTHR33164:SF44">
    <property type="entry name" value="TRANSCRIPTIONAL REGULATORY PROTEIN"/>
    <property type="match status" value="1"/>
</dbReference>
<dbReference type="PROSITE" id="PS50995">
    <property type="entry name" value="HTH_MARR_2"/>
    <property type="match status" value="1"/>
</dbReference>
<protein>
    <submittedName>
        <fullName evidence="6">HTH-type transcriptional regulator PetP</fullName>
    </submittedName>
    <submittedName>
        <fullName evidence="7">Homoprotocatechuate degradation operon regulator, HpaR</fullName>
    </submittedName>
</protein>
<keyword evidence="2" id="KW-0238">DNA-binding</keyword>
<organism evidence="7 8">
    <name type="scientific">Blastochloris viridis</name>
    <name type="common">Rhodopseudomonas viridis</name>
    <dbReference type="NCBI Taxonomy" id="1079"/>
    <lineage>
        <taxon>Bacteria</taxon>
        <taxon>Pseudomonadati</taxon>
        <taxon>Pseudomonadota</taxon>
        <taxon>Alphaproteobacteria</taxon>
        <taxon>Hyphomicrobiales</taxon>
        <taxon>Blastochloridaceae</taxon>
        <taxon>Blastochloris</taxon>
    </lineage>
</organism>
<evidence type="ECO:0000313" key="6">
    <source>
        <dbReference type="EMBL" id="BAR99849.1"/>
    </source>
</evidence>
<name>A0A0H5BFG3_BLAVI</name>
<dbReference type="Proteomes" id="UP000065734">
    <property type="component" value="Chromosome I"/>
</dbReference>
<dbReference type="EMBL" id="LN907867">
    <property type="protein sequence ID" value="CUU42883.1"/>
    <property type="molecule type" value="Genomic_DNA"/>
</dbReference>
<dbReference type="STRING" id="1079.BVIR_2452"/>
<sequence length="182" mass="20397">MADINFVAERSSPAGSASETVTGPDEPYYDLIEMLFFAYRAFVGDADGMLARYGFGRAHHRALHFVARHPGITVAELLDILKITKQSLGRVLRELVETGYVIQREGHADRRQRLLYLTDKGAKLAADVASVQTGRLMRALADSGETRDGAYRLLLGLVDTDQRREVERLIARGNSNRRDRHK</sequence>
<proteinExistence type="predicted"/>
<dbReference type="Gene3D" id="1.10.10.10">
    <property type="entry name" value="Winged helix-like DNA-binding domain superfamily/Winged helix DNA-binding domain"/>
    <property type="match status" value="1"/>
</dbReference>
<evidence type="ECO:0000256" key="4">
    <source>
        <dbReference type="SAM" id="MobiDB-lite"/>
    </source>
</evidence>
<accession>A0A0H5BFG3</accession>
<evidence type="ECO:0000256" key="2">
    <source>
        <dbReference type="ARBA" id="ARBA00023125"/>
    </source>
</evidence>
<dbReference type="InterPro" id="IPR023187">
    <property type="entry name" value="Tscrpt_reg_MarR-type_CS"/>
</dbReference>
<evidence type="ECO:0000256" key="3">
    <source>
        <dbReference type="ARBA" id="ARBA00023163"/>
    </source>
</evidence>
<dbReference type="PANTHER" id="PTHR33164">
    <property type="entry name" value="TRANSCRIPTIONAL REGULATOR, MARR FAMILY"/>
    <property type="match status" value="1"/>
</dbReference>
<dbReference type="OrthoDB" id="9799368at2"/>
<dbReference type="EMBL" id="AP014854">
    <property type="protein sequence ID" value="BAR99849.1"/>
    <property type="molecule type" value="Genomic_DNA"/>
</dbReference>
<keyword evidence="8" id="KW-1185">Reference proteome</keyword>
<dbReference type="PRINTS" id="PR00598">
    <property type="entry name" value="HTHMARR"/>
</dbReference>
<reference evidence="8" key="3">
    <citation type="journal article" date="2016" name="Genome Announc.">
        <title>Revised genome sequence of the purple photosynthetic bacterium Blastochloris viridis.</title>
        <authorList>
            <person name="Liu L.N."/>
            <person name="Faulkner M."/>
            <person name="Liu X."/>
            <person name="Huang F."/>
            <person name="Darby A.C."/>
            <person name="Hall N."/>
        </authorList>
    </citation>
    <scope>NUCLEOTIDE SEQUENCE [LARGE SCALE GENOMIC DNA]</scope>
    <source>
        <strain evidence="8">ATCC 19567 / DSM 133 / F</strain>
    </source>
</reference>
<evidence type="ECO:0000313" key="7">
    <source>
        <dbReference type="EMBL" id="CUU42883.1"/>
    </source>
</evidence>
<keyword evidence="3" id="KW-0804">Transcription</keyword>
<gene>
    <name evidence="6" type="ORF">BV133_2256</name>
    <name evidence="7" type="ORF">BVIRIDIS_18980</name>
</gene>
<evidence type="ECO:0000259" key="5">
    <source>
        <dbReference type="PROSITE" id="PS50995"/>
    </source>
</evidence>
<dbReference type="InterPro" id="IPR036388">
    <property type="entry name" value="WH-like_DNA-bd_sf"/>
</dbReference>
<dbReference type="GO" id="GO:0006950">
    <property type="term" value="P:response to stress"/>
    <property type="evidence" value="ECO:0007669"/>
    <property type="project" value="TreeGrafter"/>
</dbReference>
<dbReference type="SMART" id="SM00347">
    <property type="entry name" value="HTH_MARR"/>
    <property type="match status" value="1"/>
</dbReference>
<dbReference type="InterPro" id="IPR000835">
    <property type="entry name" value="HTH_MarR-typ"/>
</dbReference>
<reference evidence="6" key="1">
    <citation type="journal article" date="2015" name="Genome Announc.">
        <title>Complete Genome Sequence of the Bacteriochlorophyll b-Producing Photosynthetic Bacterium Blastochloris viridis.</title>
        <authorList>
            <person name="Tsukatani Y."/>
            <person name="Hirose Y."/>
            <person name="Harada J."/>
            <person name="Misawa N."/>
            <person name="Mori K."/>
            <person name="Inoue K."/>
            <person name="Tamiaki H."/>
        </authorList>
    </citation>
    <scope>NUCLEOTIDE SEQUENCE [LARGE SCALE GENOMIC DNA]</scope>
    <source>
        <strain evidence="6">DSM 133</strain>
    </source>
</reference>
<evidence type="ECO:0000313" key="8">
    <source>
        <dbReference type="Proteomes" id="UP000065734"/>
    </source>
</evidence>
<keyword evidence="1" id="KW-0805">Transcription regulation</keyword>
<dbReference type="InterPro" id="IPR036390">
    <property type="entry name" value="WH_DNA-bd_sf"/>
</dbReference>
<dbReference type="GO" id="GO:0003700">
    <property type="term" value="F:DNA-binding transcription factor activity"/>
    <property type="evidence" value="ECO:0007669"/>
    <property type="project" value="InterPro"/>
</dbReference>
<dbReference type="KEGG" id="bvr:BVIR_2452"/>
<reference evidence="7" key="2">
    <citation type="submission" date="2015-11" db="EMBL/GenBank/DDBJ databases">
        <authorList>
            <person name="Zhang Y."/>
            <person name="Guo Z."/>
        </authorList>
    </citation>
    <scope>NUCLEOTIDE SEQUENCE</scope>
    <source>
        <strain evidence="7">1</strain>
    </source>
</reference>
<dbReference type="PATRIC" id="fig|1079.6.peg.2563"/>
<dbReference type="Pfam" id="PF12802">
    <property type="entry name" value="MarR_2"/>
    <property type="match status" value="1"/>
</dbReference>
<dbReference type="RefSeq" id="WP_055037857.1">
    <property type="nucleotide sequence ID" value="NZ_AP014854.2"/>
</dbReference>
<dbReference type="PROSITE" id="PS01117">
    <property type="entry name" value="HTH_MARR_1"/>
    <property type="match status" value="1"/>
</dbReference>